<comment type="caution">
    <text evidence="5">The sequence shown here is derived from an EMBL/GenBank/DDBJ whole genome shotgun (WGS) entry which is preliminary data.</text>
</comment>
<accession>A0ABP2CE69</accession>
<protein>
    <recommendedName>
        <fullName evidence="3">Pseudouridine synthase</fullName>
        <ecNumber evidence="3">5.4.99.-</ecNumber>
    </recommendedName>
</protein>
<dbReference type="Proteomes" id="UP000245702">
    <property type="component" value="Unassembled WGS sequence"/>
</dbReference>
<dbReference type="CDD" id="cd02869">
    <property type="entry name" value="PseudoU_synth_RluA_like"/>
    <property type="match status" value="1"/>
</dbReference>
<comment type="similarity">
    <text evidence="2 3">Belongs to the pseudouridine synthase RluA family.</text>
</comment>
<name>A0ABP2CE69_9FIRM</name>
<evidence type="ECO:0000256" key="3">
    <source>
        <dbReference type="RuleBase" id="RU362028"/>
    </source>
</evidence>
<dbReference type="SUPFAM" id="SSF55120">
    <property type="entry name" value="Pseudouridine synthase"/>
    <property type="match status" value="1"/>
</dbReference>
<dbReference type="EMBL" id="FCOW01000043">
    <property type="protein sequence ID" value="CVK21684.1"/>
    <property type="molecule type" value="Genomic_DNA"/>
</dbReference>
<dbReference type="EC" id="5.4.99.-" evidence="3"/>
<gene>
    <name evidence="5" type="primary">rluD_3</name>
    <name evidence="5" type="ORF">SSPH_04391</name>
</gene>
<dbReference type="InterPro" id="IPR050188">
    <property type="entry name" value="RluA_PseudoU_synthase"/>
</dbReference>
<evidence type="ECO:0000256" key="1">
    <source>
        <dbReference type="ARBA" id="ARBA00000073"/>
    </source>
</evidence>
<dbReference type="PANTHER" id="PTHR21600">
    <property type="entry name" value="MITOCHONDRIAL RNA PSEUDOURIDINE SYNTHASE"/>
    <property type="match status" value="1"/>
</dbReference>
<keyword evidence="6" id="KW-1185">Reference proteome</keyword>
<dbReference type="PROSITE" id="PS01129">
    <property type="entry name" value="PSI_RLU"/>
    <property type="match status" value="1"/>
</dbReference>
<evidence type="ECO:0000313" key="6">
    <source>
        <dbReference type="Proteomes" id="UP000245702"/>
    </source>
</evidence>
<dbReference type="Pfam" id="PF00849">
    <property type="entry name" value="PseudoU_synth_2"/>
    <property type="match status" value="1"/>
</dbReference>
<feature type="domain" description="Pseudouridine synthase RsuA/RluA-like" evidence="4">
    <location>
        <begin position="85"/>
        <end position="231"/>
    </location>
</feature>
<proteinExistence type="inferred from homology"/>
<sequence>MPDFTVPLTCSALPLKDFLRRQAGLSLTLWRKIKTNGTLAINGQPAAVSDTVYPGDTITVTWPETSSIIAENLPLSIIYEDEWLLAANKPAGMLVHPATGERSGTLGNAIMHYYSLQHYSCGFHPVNRLDRNTSGLILIAKRPDIQHWLNQNQQYIVKQYLAVATGIPTPACGVIDAPIGRKTDSIIEREVRPDGQHALTRYRVLENFKHASLLEILLETGRTHQIRVHLQYIGCPLQGDDLYGGPVDQINRQALHAARLILPHPVTKQQLDLTSSLPDDLINLISKLGK</sequence>
<dbReference type="PANTHER" id="PTHR21600:SF35">
    <property type="entry name" value="PSEUDOURIDINE SYNTHASE"/>
    <property type="match status" value="1"/>
</dbReference>
<reference evidence="5 6" key="1">
    <citation type="submission" date="2016-01" db="EMBL/GenBank/DDBJ databases">
        <authorList>
            <person name="Brown R."/>
        </authorList>
    </citation>
    <scope>NUCLEOTIDE SEQUENCE [LARGE SCALE GENOMIC DNA]</scope>
    <source>
        <strain evidence="5">Sporomusa sphaeroides DSM 2875</strain>
    </source>
</reference>
<comment type="catalytic activity">
    <reaction evidence="1 3">
        <text>a uridine in RNA = a pseudouridine in RNA</text>
        <dbReference type="Rhea" id="RHEA:48348"/>
        <dbReference type="Rhea" id="RHEA-COMP:12068"/>
        <dbReference type="Rhea" id="RHEA-COMP:12069"/>
        <dbReference type="ChEBI" id="CHEBI:65314"/>
        <dbReference type="ChEBI" id="CHEBI:65315"/>
    </reaction>
</comment>
<dbReference type="GO" id="GO:0160140">
    <property type="term" value="F:23S rRNA pseudouridine(1911/1915/1917) synthase activity"/>
    <property type="evidence" value="ECO:0007669"/>
    <property type="project" value="UniProtKB-EC"/>
</dbReference>
<dbReference type="InterPro" id="IPR006145">
    <property type="entry name" value="PsdUridine_synth_RsuA/RluA"/>
</dbReference>
<organism evidence="5 6">
    <name type="scientific">Sporomusa sphaeroides DSM 2875</name>
    <dbReference type="NCBI Taxonomy" id="1337886"/>
    <lineage>
        <taxon>Bacteria</taxon>
        <taxon>Bacillati</taxon>
        <taxon>Bacillota</taxon>
        <taxon>Negativicutes</taxon>
        <taxon>Selenomonadales</taxon>
        <taxon>Sporomusaceae</taxon>
        <taxon>Sporomusa</taxon>
    </lineage>
</organism>
<dbReference type="InterPro" id="IPR020103">
    <property type="entry name" value="PsdUridine_synth_cat_dom_sf"/>
</dbReference>
<evidence type="ECO:0000256" key="2">
    <source>
        <dbReference type="ARBA" id="ARBA00010876"/>
    </source>
</evidence>
<dbReference type="Gene3D" id="3.30.2350.10">
    <property type="entry name" value="Pseudouridine synthase"/>
    <property type="match status" value="1"/>
</dbReference>
<evidence type="ECO:0000259" key="4">
    <source>
        <dbReference type="Pfam" id="PF00849"/>
    </source>
</evidence>
<evidence type="ECO:0000313" key="5">
    <source>
        <dbReference type="EMBL" id="CVK21684.1"/>
    </source>
</evidence>
<dbReference type="InterPro" id="IPR006225">
    <property type="entry name" value="PsdUridine_synth_RluC/D"/>
</dbReference>
<dbReference type="RefSeq" id="WP_075758200.1">
    <property type="nucleotide sequence ID" value="NZ_CP146991.1"/>
</dbReference>
<comment type="function">
    <text evidence="3">Responsible for synthesis of pseudouridine from uracil.</text>
</comment>
<keyword evidence="3 5" id="KW-0413">Isomerase</keyword>
<dbReference type="NCBIfam" id="TIGR00005">
    <property type="entry name" value="rluA_subfam"/>
    <property type="match status" value="1"/>
</dbReference>
<dbReference type="InterPro" id="IPR006224">
    <property type="entry name" value="PsdUridine_synth_RluA-like_CS"/>
</dbReference>